<keyword evidence="4" id="KW-1185">Reference proteome</keyword>
<dbReference type="InterPro" id="IPR056881">
    <property type="entry name" value="Mug62_dom"/>
</dbReference>
<dbReference type="OrthoDB" id="69964at2759"/>
<dbReference type="GeneID" id="38112229"/>
<organism evidence="3 4">
    <name type="scientific">Aspergillus mulundensis</name>
    <dbReference type="NCBI Taxonomy" id="1810919"/>
    <lineage>
        <taxon>Eukaryota</taxon>
        <taxon>Fungi</taxon>
        <taxon>Dikarya</taxon>
        <taxon>Ascomycota</taxon>
        <taxon>Pezizomycotina</taxon>
        <taxon>Eurotiomycetes</taxon>
        <taxon>Eurotiomycetidae</taxon>
        <taxon>Eurotiales</taxon>
        <taxon>Aspergillaceae</taxon>
        <taxon>Aspergillus</taxon>
        <taxon>Aspergillus subgen. Nidulantes</taxon>
    </lineage>
</organism>
<accession>A0A3D8SUY8</accession>
<feature type="region of interest" description="Disordered" evidence="1">
    <location>
        <begin position="57"/>
        <end position="183"/>
    </location>
</feature>
<comment type="caution">
    <text evidence="3">The sequence shown here is derived from an EMBL/GenBank/DDBJ whole genome shotgun (WGS) entry which is preliminary data.</text>
</comment>
<dbReference type="EMBL" id="PVWQ01000002">
    <property type="protein sequence ID" value="RDW90084.1"/>
    <property type="molecule type" value="Genomic_DNA"/>
</dbReference>
<feature type="compositionally biased region" description="Pro residues" evidence="1">
    <location>
        <begin position="1665"/>
        <end position="1677"/>
    </location>
</feature>
<dbReference type="PANTHER" id="PTHR22754">
    <property type="entry name" value="DISCO-INTERACTING PROTEIN 2 DIP2 -RELATED"/>
    <property type="match status" value="1"/>
</dbReference>
<dbReference type="RefSeq" id="XP_026607038.1">
    <property type="nucleotide sequence ID" value="XM_026743875.1"/>
</dbReference>
<protein>
    <submittedName>
        <fullName evidence="3">AMP-binding enzyme, putative (JCVI)</fullName>
    </submittedName>
</protein>
<dbReference type="STRING" id="1810919.A0A3D8SUY8"/>
<feature type="compositionally biased region" description="Polar residues" evidence="1">
    <location>
        <begin position="145"/>
        <end position="166"/>
    </location>
</feature>
<feature type="region of interest" description="Disordered" evidence="1">
    <location>
        <begin position="642"/>
        <end position="685"/>
    </location>
</feature>
<reference evidence="3 4" key="1">
    <citation type="journal article" date="2018" name="IMA Fungus">
        <title>IMA Genome-F 9: Draft genome sequence of Annulohypoxylon stygium, Aspergillus mulundensis, Berkeleyomyces basicola (syn. Thielaviopsis basicola), Ceratocystis smalleyi, two Cercospora beticola strains, Coleophoma cylindrospora, Fusarium fracticaudum, Phialophora cf. hyalina, and Morchella septimelata.</title>
        <authorList>
            <person name="Wingfield B.D."/>
            <person name="Bills G.F."/>
            <person name="Dong Y."/>
            <person name="Huang W."/>
            <person name="Nel W.J."/>
            <person name="Swalarsk-Parry B.S."/>
            <person name="Vaghefi N."/>
            <person name="Wilken P.M."/>
            <person name="An Z."/>
            <person name="de Beer Z.W."/>
            <person name="De Vos L."/>
            <person name="Chen L."/>
            <person name="Duong T.A."/>
            <person name="Gao Y."/>
            <person name="Hammerbacher A."/>
            <person name="Kikkert J.R."/>
            <person name="Li Y."/>
            <person name="Li H."/>
            <person name="Li K."/>
            <person name="Li Q."/>
            <person name="Liu X."/>
            <person name="Ma X."/>
            <person name="Naidoo K."/>
            <person name="Pethybridge S.J."/>
            <person name="Sun J."/>
            <person name="Steenkamp E.T."/>
            <person name="van der Nest M.A."/>
            <person name="van Wyk S."/>
            <person name="Wingfield M.J."/>
            <person name="Xiong C."/>
            <person name="Yue Q."/>
            <person name="Zhang X."/>
        </authorList>
    </citation>
    <scope>NUCLEOTIDE SEQUENCE [LARGE SCALE GENOMIC DNA]</scope>
    <source>
        <strain evidence="3 4">DSM 5745</strain>
    </source>
</reference>
<evidence type="ECO:0000313" key="4">
    <source>
        <dbReference type="Proteomes" id="UP000256690"/>
    </source>
</evidence>
<name>A0A3D8SUY8_9EURO</name>
<dbReference type="InterPro" id="IPR042099">
    <property type="entry name" value="ANL_N_sf"/>
</dbReference>
<dbReference type="PANTHER" id="PTHR22754:SF32">
    <property type="entry name" value="DISCO-INTERACTING PROTEIN 2"/>
    <property type="match status" value="1"/>
</dbReference>
<dbReference type="InterPro" id="IPR010506">
    <property type="entry name" value="DMAP1-bd"/>
</dbReference>
<dbReference type="Gene3D" id="3.40.50.12780">
    <property type="entry name" value="N-terminal domain of ligase-like"/>
    <property type="match status" value="4"/>
</dbReference>
<evidence type="ECO:0000256" key="1">
    <source>
        <dbReference type="SAM" id="MobiDB-lite"/>
    </source>
</evidence>
<dbReference type="GO" id="GO:0005829">
    <property type="term" value="C:cytosol"/>
    <property type="evidence" value="ECO:0007669"/>
    <property type="project" value="TreeGrafter"/>
</dbReference>
<proteinExistence type="predicted"/>
<dbReference type="SUPFAM" id="SSF56801">
    <property type="entry name" value="Acetyl-CoA synthetase-like"/>
    <property type="match status" value="2"/>
</dbReference>
<dbReference type="SMART" id="SM01137">
    <property type="entry name" value="DMAP_binding"/>
    <property type="match status" value="1"/>
</dbReference>
<dbReference type="PROSITE" id="PS51912">
    <property type="entry name" value="DMAP1_BIND"/>
    <property type="match status" value="1"/>
</dbReference>
<gene>
    <name evidence="3" type="ORF">DSM5745_01859</name>
</gene>
<dbReference type="Pfam" id="PF24919">
    <property type="entry name" value="Mug62"/>
    <property type="match status" value="1"/>
</dbReference>
<dbReference type="Pfam" id="PF00501">
    <property type="entry name" value="AMP-binding"/>
    <property type="match status" value="2"/>
</dbReference>
<dbReference type="Gene3D" id="3.30.300.30">
    <property type="match status" value="2"/>
</dbReference>
<dbReference type="Proteomes" id="UP000256690">
    <property type="component" value="Unassembled WGS sequence"/>
</dbReference>
<feature type="region of interest" description="Disordered" evidence="1">
    <location>
        <begin position="1704"/>
        <end position="1806"/>
    </location>
</feature>
<feature type="compositionally biased region" description="Basic and acidic residues" evidence="1">
    <location>
        <begin position="642"/>
        <end position="663"/>
    </location>
</feature>
<dbReference type="InterPro" id="IPR045851">
    <property type="entry name" value="AMP-bd_C_sf"/>
</dbReference>
<dbReference type="InterPro" id="IPR000873">
    <property type="entry name" value="AMP-dep_synth/lig_dom"/>
</dbReference>
<feature type="region of interest" description="Disordered" evidence="1">
    <location>
        <begin position="1"/>
        <end position="30"/>
    </location>
</feature>
<feature type="domain" description="DMAP1-binding" evidence="2">
    <location>
        <begin position="1"/>
        <end position="111"/>
    </location>
</feature>
<evidence type="ECO:0000259" key="2">
    <source>
        <dbReference type="PROSITE" id="PS51912"/>
    </source>
</evidence>
<sequence length="1832" mass="201903">MAEEHPQLQSALRELDRELEEGDITEKGYQKRRTVLLSQYLGSTALDFNAVSAAEPTQSMTSSVRSPPALLSIRPPTADSGGPSQSFTGGHGAPSNGSFGYEQNAGNEGLSPFNGDGAMMSHHGRGPSASSYDSLFLPKPAPPVQQDSRTATLLSQNYAFSPTGPNGQFDEPVGAYDMPPPEVSRQSTMLESQQGYFDDFAGQQQEDYRDSYGGGFHRYSQSDAFSPTANMAPPLIPASDLPQGAIVDHLLPLEPRDIPFAVHDPHDKNTPMSNFDNIPTVLRHRARTSGKQPAYWVLDQKGKEIASITWEKLASRAEKVAQVIRDKSNLYRGDRVALIYRDSEIIEFAVALLGCFIAGVVAVPINSLNDYQSLNLVLTSTQAHLALTTENNLKSFQRDITTQKLNWPRGVEWWKTNEFGSWHPKKKDDTPPLIVPDLAYIEFSRAPTGDLRGVVMSHRTIMHQMACLSAMFATVPSSSRQQSRGETIISYLDPRQGIGMILGVLLTAYGGHTTVWLEDRAVETPGLYAHLVTKYRATIMAADYPGLKITAYNYQQDPMATRHFKKNAEPNFASVKLCLIDTLTVDAEFHEVLADRWLRPMRNPRAREIVAPMLCLPEHGGMVISVRDWLGGEERMGCPLTHEMDPIDDQEVKKEEANSDKAENSGFGSSLLGGGSSAPAPEQTGTTELGEALLDKEALKNNEVVVLAMGEDARKYAGTMPNAVRVGAFGYPIPDATFAIVDPETNLLCTPNVIGEIWIDSPSLSGGFWALPKHTEAIFHARPYKFEEANPTPILVEPEFLRTGLLGCVIEGKVFVLGLYEDRIRQKVEWVEHGQPAAEHRYFFVQHLVVSTLKNIPKIHDCTAFDVFVNEEHLPIVVLESYAASTAPTTSGGPPRQLDSALLESLAERCMEVLYQEHHLRVYCVMLTAPNTLPRVTKNGRQEIGNMLCRKDFDAGTLPCVHVKFGVGRSVMNLPIGVDPVGGIWSPLALETRQAMLELPEKQYSGVDYRDVVMDDRTSTPLNNFTSIVDLLQWRVSRQAEELSYCSIDGRGKEGKGITWKKFDLKVAAVAIYLRNKVKLRPGDHVILMYTHSEDYVYAVHACFCLGVVVIPLAPIDQNRLSEDAPAFLHVISDFHIKAIIVNNDVDHVMRQKLVSQHIKQSAQVLRIGVPAIYNTTKPSKQSHGCKDLGLTMKEAWLQGNQPAMVWTYWTPDQRRISVSIGHDTILGMCKVQKETCQMTSSRPVLGSVRSTLGLGFLHTCLMGIYVGAPTYLVSPVDFAQNPMTLFLALSRYKIKDTYATSQMLDYAISAMPGKGFQLQELKNLMISAEGRPRVDIYQKVRLHFAGANLDRTAINVVYSHVLNPMIVTRSYMCIEPVEVWLDLRALRRGLIVPVDPDTDPTALALQDSGMVPVNTQIAIVNPETCTLSQVGEYGEIWLQSDACAKSFYGSKQDFDLERFDGRIEDGDPNVSFVRTGDLGFLHTVTRPIGPGGQPVEMQVLFVLGGIGETFEVNGLNHFPMDIENSVEKCHRNIVNGGCAVFQAGGMIVVVVEVARKAYLASLVPVIVNAVLNEHQVVADIVAFVSHGDFPRSRLGEKQRGKVLASWVTRKLRTIAQFSIREMEGSNFGPAPQHRMSKSSKAGSIMGHSARSARRSTIVPDEPVPRSPALPPAPPLLESPAEPSLTLVNSSSAIIPEVPQIELQHHQPQPAAEPETPIDTNENQSPVLSNDTPRGHRRDFSFDFGDFGGSTAAPSQPGHPAESLPYRPGPGYLQNPSTGAPAIDFSRRSDSYQPRATGAPDEQVDWPQEALMYQSAYDADVRGPGARRDYLQ</sequence>
<feature type="compositionally biased region" description="Polar residues" evidence="1">
    <location>
        <begin position="1718"/>
        <end position="1732"/>
    </location>
</feature>
<dbReference type="Pfam" id="PF06464">
    <property type="entry name" value="DMAP_binding"/>
    <property type="match status" value="1"/>
</dbReference>
<dbReference type="InterPro" id="IPR025110">
    <property type="entry name" value="AMP-bd_C"/>
</dbReference>
<evidence type="ECO:0000313" key="3">
    <source>
        <dbReference type="EMBL" id="RDW90084.1"/>
    </source>
</evidence>
<dbReference type="Pfam" id="PF23024">
    <property type="entry name" value="AMP-dom_DIP2-like"/>
    <property type="match status" value="1"/>
</dbReference>
<feature type="region of interest" description="Disordered" evidence="1">
    <location>
        <begin position="1626"/>
        <end position="1683"/>
    </location>
</feature>